<keyword evidence="3" id="KW-1185">Reference proteome</keyword>
<name>A0ABP1SAU7_9HEXA</name>
<dbReference type="EMBL" id="CAXLJM020000170">
    <property type="protein sequence ID" value="CAL8148402.1"/>
    <property type="molecule type" value="Genomic_DNA"/>
</dbReference>
<reference evidence="2 3" key="1">
    <citation type="submission" date="2024-08" db="EMBL/GenBank/DDBJ databases">
        <authorList>
            <person name="Cucini C."/>
            <person name="Frati F."/>
        </authorList>
    </citation>
    <scope>NUCLEOTIDE SEQUENCE [LARGE SCALE GENOMIC DNA]</scope>
</reference>
<accession>A0ABP1SAU7</accession>
<organism evidence="2 3">
    <name type="scientific">Orchesella dallaii</name>
    <dbReference type="NCBI Taxonomy" id="48710"/>
    <lineage>
        <taxon>Eukaryota</taxon>
        <taxon>Metazoa</taxon>
        <taxon>Ecdysozoa</taxon>
        <taxon>Arthropoda</taxon>
        <taxon>Hexapoda</taxon>
        <taxon>Collembola</taxon>
        <taxon>Entomobryomorpha</taxon>
        <taxon>Entomobryoidea</taxon>
        <taxon>Orchesellidae</taxon>
        <taxon>Orchesellinae</taxon>
        <taxon>Orchesella</taxon>
    </lineage>
</organism>
<dbReference type="Proteomes" id="UP001642540">
    <property type="component" value="Unassembled WGS sequence"/>
</dbReference>
<comment type="caution">
    <text evidence="2">The sequence shown here is derived from an EMBL/GenBank/DDBJ whole genome shotgun (WGS) entry which is preliminary data.</text>
</comment>
<evidence type="ECO:0000313" key="3">
    <source>
        <dbReference type="Proteomes" id="UP001642540"/>
    </source>
</evidence>
<sequence length="216" mass="24935">MLMENQLQQPLKEPDHEKLRDLCNDIQRFPEAYHKFTSIIHQIQYLNVTTNWTSEENSSNSNLKDGQGILSKAFRSKKRSVSPLEMRNRTMLKLLTDVQQVFNRYHKIQKALEDRLHKFSQLIVKKSPRPSAVVKQSENLMDSEEDDPQRPLLAQGGVNGMSPSSCLEKVDKLNDTLRRTRRIGAEVQDSIEVLHDLISWENKQSISSSYDENLSG</sequence>
<evidence type="ECO:0000313" key="2">
    <source>
        <dbReference type="EMBL" id="CAL8148402.1"/>
    </source>
</evidence>
<protein>
    <submittedName>
        <fullName evidence="2">Uncharacterized protein</fullName>
    </submittedName>
</protein>
<feature type="region of interest" description="Disordered" evidence="1">
    <location>
        <begin position="136"/>
        <end position="165"/>
    </location>
</feature>
<gene>
    <name evidence="2" type="ORF">ODALV1_LOCUS31413</name>
</gene>
<proteinExistence type="predicted"/>
<evidence type="ECO:0000256" key="1">
    <source>
        <dbReference type="SAM" id="MobiDB-lite"/>
    </source>
</evidence>